<dbReference type="EC" id="2.7.7.80" evidence="8"/>
<keyword evidence="4" id="KW-0067">ATP-binding</keyword>
<dbReference type="Proteomes" id="UP000070578">
    <property type="component" value="Unassembled WGS sequence"/>
</dbReference>
<dbReference type="NCBIfam" id="NF004281">
    <property type="entry name" value="PRK05690.1"/>
    <property type="match status" value="1"/>
</dbReference>
<gene>
    <name evidence="14" type="ORF">AWT59_0889</name>
</gene>
<dbReference type="FunFam" id="3.40.50.720:FF:000033">
    <property type="entry name" value="Adenylyltransferase and sulfurtransferase MOCS3"/>
    <property type="match status" value="1"/>
</dbReference>
<evidence type="ECO:0000256" key="4">
    <source>
        <dbReference type="ARBA" id="ARBA00022840"/>
    </source>
</evidence>
<evidence type="ECO:0000256" key="3">
    <source>
        <dbReference type="ARBA" id="ARBA00022741"/>
    </source>
</evidence>
<proteinExistence type="inferred from homology"/>
<comment type="similarity">
    <text evidence="1">Belongs to the HesA/MoeB/ThiF family.</text>
</comment>
<comment type="function">
    <text evidence="6">Catalyzes the adenylation by ATP of the carboxyl group of the C-terminal glycine of sulfur carrier protein MoaD.</text>
</comment>
<dbReference type="PATRIC" id="fig|1796491.3.peg.974"/>
<comment type="caution">
    <text evidence="14">The sequence shown here is derived from an EMBL/GenBank/DDBJ whole genome shotgun (WGS) entry which is preliminary data.</text>
</comment>
<dbReference type="GO" id="GO:0008641">
    <property type="term" value="F:ubiquitin-like modifier activating enzyme activity"/>
    <property type="evidence" value="ECO:0007669"/>
    <property type="project" value="InterPro"/>
</dbReference>
<dbReference type="GO" id="GO:0008146">
    <property type="term" value="F:sulfotransferase activity"/>
    <property type="evidence" value="ECO:0007669"/>
    <property type="project" value="TreeGrafter"/>
</dbReference>
<evidence type="ECO:0000256" key="12">
    <source>
        <dbReference type="ARBA" id="ARBA00078531"/>
    </source>
</evidence>
<dbReference type="CDD" id="cd00757">
    <property type="entry name" value="ThiF_MoeB_HesA_family"/>
    <property type="match status" value="1"/>
</dbReference>
<evidence type="ECO:0000256" key="9">
    <source>
        <dbReference type="ARBA" id="ARBA00073635"/>
    </source>
</evidence>
<dbReference type="PANTHER" id="PTHR10953:SF240">
    <property type="entry name" value="SULFUR CARRIER PROTEIN THIS ADENYLYLTRANSFERASE"/>
    <property type="match status" value="1"/>
</dbReference>
<dbReference type="AlphaFoldDB" id="A0A139BVF3"/>
<evidence type="ECO:0000256" key="7">
    <source>
        <dbReference type="ARBA" id="ARBA00063809"/>
    </source>
</evidence>
<evidence type="ECO:0000256" key="11">
    <source>
        <dbReference type="ARBA" id="ARBA00075328"/>
    </source>
</evidence>
<evidence type="ECO:0000259" key="13">
    <source>
        <dbReference type="Pfam" id="PF00899"/>
    </source>
</evidence>
<evidence type="ECO:0000256" key="8">
    <source>
        <dbReference type="ARBA" id="ARBA00066884"/>
    </source>
</evidence>
<evidence type="ECO:0000313" key="14">
    <source>
        <dbReference type="EMBL" id="KXS32962.1"/>
    </source>
</evidence>
<evidence type="ECO:0000313" key="15">
    <source>
        <dbReference type="Proteomes" id="UP000070578"/>
    </source>
</evidence>
<reference evidence="14 15" key="1">
    <citation type="submission" date="2016-02" db="EMBL/GenBank/DDBJ databases">
        <authorList>
            <person name="Wen L."/>
            <person name="He K."/>
            <person name="Yang H."/>
        </authorList>
    </citation>
    <scope>NUCLEOTIDE SEQUENCE [LARGE SCALE GENOMIC DNA]</scope>
    <source>
        <strain evidence="14">ShG14-8</strain>
    </source>
</reference>
<dbReference type="Gene3D" id="3.40.50.720">
    <property type="entry name" value="NAD(P)-binding Rossmann-like Domain"/>
    <property type="match status" value="1"/>
</dbReference>
<evidence type="ECO:0000256" key="2">
    <source>
        <dbReference type="ARBA" id="ARBA00022679"/>
    </source>
</evidence>
<dbReference type="SUPFAM" id="SSF69572">
    <property type="entry name" value="Activating enzymes of the ubiquitin-like proteins"/>
    <property type="match status" value="1"/>
</dbReference>
<dbReference type="InterPro" id="IPR045886">
    <property type="entry name" value="ThiF/MoeB/HesA"/>
</dbReference>
<keyword evidence="2" id="KW-0808">Transferase</keyword>
<dbReference type="Pfam" id="PF00899">
    <property type="entry name" value="ThiF"/>
    <property type="match status" value="1"/>
</dbReference>
<evidence type="ECO:0000256" key="10">
    <source>
        <dbReference type="ARBA" id="ARBA00075110"/>
    </source>
</evidence>
<protein>
    <recommendedName>
        <fullName evidence="9">Molybdopterin-synthase adenylyltransferase</fullName>
        <ecNumber evidence="8">2.7.7.80</ecNumber>
    </recommendedName>
    <alternativeName>
        <fullName evidence="12">MoaD protein adenylase</fullName>
    </alternativeName>
    <alternativeName>
        <fullName evidence="10">Molybdopterin-converting factor subunit 1 adenylase</fullName>
    </alternativeName>
    <alternativeName>
        <fullName evidence="11">Sulfur carrier protein MoaD adenylyltransferase</fullName>
    </alternativeName>
</protein>
<dbReference type="PANTHER" id="PTHR10953">
    <property type="entry name" value="UBIQUITIN-ACTIVATING ENZYME E1"/>
    <property type="match status" value="1"/>
</dbReference>
<dbReference type="GO" id="GO:0005524">
    <property type="term" value="F:ATP binding"/>
    <property type="evidence" value="ECO:0007669"/>
    <property type="project" value="UniProtKB-KW"/>
</dbReference>
<feature type="domain" description="THIF-type NAD/FAD binding fold" evidence="13">
    <location>
        <begin position="22"/>
        <end position="256"/>
    </location>
</feature>
<dbReference type="GO" id="GO:0061605">
    <property type="term" value="F:molybdopterin-synthase adenylyltransferase activity"/>
    <property type="evidence" value="ECO:0007669"/>
    <property type="project" value="UniProtKB-EC"/>
</dbReference>
<dbReference type="InterPro" id="IPR035985">
    <property type="entry name" value="Ubiquitin-activating_enz"/>
</dbReference>
<keyword evidence="3" id="KW-0547">Nucleotide-binding</keyword>
<sequence>MNIDQRCIETAIAMNDQQLLRYSRHILLNEIGIEGQQRLLEANVLIIGLGGLGSPAALYLAASGVGQLTLCDHDKVDFSNLQRQIIHRTSTVSQPKVVSAQAALHDINPEVECIALDVRVDAAQLQELVAKADVVLDCSDNFATRYAVNRACMMQRTPLVSGAAIRFDGQVAVFDFRLADTPCYNCLFPEDSEFAELRCATTGVFAPLVGIIGTMQAAEALKLLIGIERGLSGKLLTLNALDMGVTRSKLNKDPACCVCGNITSPLQRD</sequence>
<name>A0A139BVF3_9PROT</name>
<organism evidence="14 15">
    <name type="scientific">Candidatus Gallionella acididurans</name>
    <dbReference type="NCBI Taxonomy" id="1796491"/>
    <lineage>
        <taxon>Bacteria</taxon>
        <taxon>Pseudomonadati</taxon>
        <taxon>Pseudomonadota</taxon>
        <taxon>Betaproteobacteria</taxon>
        <taxon>Nitrosomonadales</taxon>
        <taxon>Gallionellaceae</taxon>
        <taxon>Gallionella</taxon>
    </lineage>
</organism>
<reference evidence="14 15" key="2">
    <citation type="submission" date="2016-03" db="EMBL/GenBank/DDBJ databases">
        <title>New uncultured bacterium of the family Gallionellaceae from acid mine drainage: description and reconstruction of genome based on metagenomic analysis of microbial community.</title>
        <authorList>
            <person name="Kadnikov V."/>
            <person name="Ivasenko D."/>
            <person name="Beletsky A."/>
            <person name="Mardanov A."/>
            <person name="Danilova E."/>
            <person name="Pimenov N."/>
            <person name="Karnachuk O."/>
            <person name="Ravin N."/>
        </authorList>
    </citation>
    <scope>NUCLEOTIDE SEQUENCE [LARGE SCALE GENOMIC DNA]</scope>
    <source>
        <strain evidence="14">ShG14-8</strain>
    </source>
</reference>
<dbReference type="EMBL" id="LSLI01000014">
    <property type="protein sequence ID" value="KXS32962.1"/>
    <property type="molecule type" value="Genomic_DNA"/>
</dbReference>
<evidence type="ECO:0000256" key="5">
    <source>
        <dbReference type="ARBA" id="ARBA00052218"/>
    </source>
</evidence>
<dbReference type="GO" id="GO:0004792">
    <property type="term" value="F:thiosulfate-cyanide sulfurtransferase activity"/>
    <property type="evidence" value="ECO:0007669"/>
    <property type="project" value="TreeGrafter"/>
</dbReference>
<evidence type="ECO:0000256" key="1">
    <source>
        <dbReference type="ARBA" id="ARBA00009919"/>
    </source>
</evidence>
<accession>A0A139BVF3</accession>
<dbReference type="GO" id="GO:0005829">
    <property type="term" value="C:cytosol"/>
    <property type="evidence" value="ECO:0007669"/>
    <property type="project" value="TreeGrafter"/>
</dbReference>
<dbReference type="InterPro" id="IPR000594">
    <property type="entry name" value="ThiF_NAD_FAD-bd"/>
</dbReference>
<evidence type="ECO:0000256" key="6">
    <source>
        <dbReference type="ARBA" id="ARBA00055169"/>
    </source>
</evidence>
<comment type="subunit">
    <text evidence="7">Homodimer. Forms a stable heterotetrameric complex of 2 MoeB and 2 MoaD during adenylation of MoaD.</text>
</comment>
<comment type="catalytic activity">
    <reaction evidence="5">
        <text>[molybdopterin-synthase sulfur-carrier protein]-C-terminal Gly-Gly + ATP + H(+) = [molybdopterin-synthase sulfur-carrier protein]-C-terminal Gly-Gly-AMP + diphosphate</text>
        <dbReference type="Rhea" id="RHEA:43616"/>
        <dbReference type="Rhea" id="RHEA-COMP:12159"/>
        <dbReference type="Rhea" id="RHEA-COMP:12202"/>
        <dbReference type="ChEBI" id="CHEBI:15378"/>
        <dbReference type="ChEBI" id="CHEBI:30616"/>
        <dbReference type="ChEBI" id="CHEBI:33019"/>
        <dbReference type="ChEBI" id="CHEBI:90618"/>
        <dbReference type="ChEBI" id="CHEBI:90778"/>
        <dbReference type="EC" id="2.7.7.80"/>
    </reaction>
</comment>